<dbReference type="OMA" id="PGRTNQQ"/>
<dbReference type="SUPFAM" id="SSF46689">
    <property type="entry name" value="Homeodomain-like"/>
    <property type="match status" value="4"/>
</dbReference>
<proteinExistence type="predicted"/>
<dbReference type="GO" id="GO:0042796">
    <property type="term" value="P:snRNA transcription by RNA polymerase III"/>
    <property type="evidence" value="ECO:0007669"/>
    <property type="project" value="TreeGrafter"/>
</dbReference>
<dbReference type="Gene3D" id="1.10.10.60">
    <property type="entry name" value="Homeodomain-like"/>
    <property type="match status" value="4"/>
</dbReference>
<feature type="non-terminal residue" evidence="7">
    <location>
        <position position="1"/>
    </location>
</feature>
<dbReference type="AlphaFoldDB" id="Q5CUX4"/>
<dbReference type="RefSeq" id="XP_626690.1">
    <property type="nucleotide sequence ID" value="XM_626690.1"/>
</dbReference>
<dbReference type="STRING" id="353152.Q5CUX4"/>
<dbReference type="OrthoDB" id="2143914at2759"/>
<evidence type="ECO:0000313" key="7">
    <source>
        <dbReference type="EMBL" id="EAK89285.1"/>
    </source>
</evidence>
<feature type="domain" description="HTH myb-type" evidence="6">
    <location>
        <begin position="218"/>
        <end position="274"/>
    </location>
</feature>
<dbReference type="PANTHER" id="PTHR46621:SF1">
    <property type="entry name" value="SNRNA-ACTIVATING PROTEIN COMPLEX SUBUNIT 4"/>
    <property type="match status" value="1"/>
</dbReference>
<gene>
    <name evidence="7" type="ORF">cgd3_1120</name>
</gene>
<dbReference type="Pfam" id="PF13921">
    <property type="entry name" value="Myb_DNA-bind_6"/>
    <property type="match status" value="2"/>
</dbReference>
<dbReference type="GeneID" id="3373839"/>
<accession>Q5CUX4</accession>
<evidence type="ECO:0000313" key="8">
    <source>
        <dbReference type="Proteomes" id="UP000006726"/>
    </source>
</evidence>
<evidence type="ECO:0000256" key="3">
    <source>
        <dbReference type="ARBA" id="ARBA00023163"/>
    </source>
</evidence>
<dbReference type="PROSITE" id="PS50090">
    <property type="entry name" value="MYB_LIKE"/>
    <property type="match status" value="4"/>
</dbReference>
<feature type="domain" description="Myb-like" evidence="5">
    <location>
        <begin position="218"/>
        <end position="270"/>
    </location>
</feature>
<dbReference type="PROSITE" id="PS51294">
    <property type="entry name" value="HTH_MYB"/>
    <property type="match status" value="3"/>
</dbReference>
<keyword evidence="1" id="KW-0805">Transcription regulation</keyword>
<dbReference type="PANTHER" id="PTHR46621">
    <property type="entry name" value="SNRNA-ACTIVATING PROTEIN COMPLEX SUBUNIT 4"/>
    <property type="match status" value="1"/>
</dbReference>
<comment type="caution">
    <text evidence="7">The sequence shown here is derived from an EMBL/GenBank/DDBJ whole genome shotgun (WGS) entry which is preliminary data.</text>
</comment>
<feature type="domain" description="Myb-like" evidence="5">
    <location>
        <begin position="386"/>
        <end position="437"/>
    </location>
</feature>
<dbReference type="GO" id="GO:0042795">
    <property type="term" value="P:snRNA transcription by RNA polymerase II"/>
    <property type="evidence" value="ECO:0007669"/>
    <property type="project" value="TreeGrafter"/>
</dbReference>
<dbReference type="InterPro" id="IPR017930">
    <property type="entry name" value="Myb_dom"/>
</dbReference>
<feature type="domain" description="Myb-like" evidence="5">
    <location>
        <begin position="271"/>
        <end position="333"/>
    </location>
</feature>
<dbReference type="CDD" id="cd00167">
    <property type="entry name" value="SANT"/>
    <property type="match status" value="4"/>
</dbReference>
<keyword evidence="4" id="KW-0539">Nucleus</keyword>
<evidence type="ECO:0000256" key="4">
    <source>
        <dbReference type="ARBA" id="ARBA00023242"/>
    </source>
</evidence>
<dbReference type="InterPro" id="IPR051575">
    <property type="entry name" value="Myb-like_DNA-bd"/>
</dbReference>
<feature type="domain" description="Myb-like" evidence="5">
    <location>
        <begin position="334"/>
        <end position="385"/>
    </location>
</feature>
<name>Q5CUX4_CRYPI</name>
<keyword evidence="2" id="KW-0238">DNA-binding</keyword>
<dbReference type="InterPro" id="IPR009057">
    <property type="entry name" value="Homeodomain-like_sf"/>
</dbReference>
<dbReference type="InterPro" id="IPR001005">
    <property type="entry name" value="SANT/Myb"/>
</dbReference>
<feature type="domain" description="HTH myb-type" evidence="6">
    <location>
        <begin position="334"/>
        <end position="389"/>
    </location>
</feature>
<feature type="domain" description="HTH myb-type" evidence="6">
    <location>
        <begin position="390"/>
        <end position="441"/>
    </location>
</feature>
<evidence type="ECO:0000256" key="1">
    <source>
        <dbReference type="ARBA" id="ARBA00023015"/>
    </source>
</evidence>
<reference evidence="7 8" key="1">
    <citation type="journal article" date="2004" name="Science">
        <title>Complete genome sequence of the apicomplexan, Cryptosporidium parvum.</title>
        <authorList>
            <person name="Abrahamsen M.S."/>
            <person name="Templeton T.J."/>
            <person name="Enomoto S."/>
            <person name="Abrahante J.E."/>
            <person name="Zhu G."/>
            <person name="Lancto C.A."/>
            <person name="Deng M."/>
            <person name="Liu C."/>
            <person name="Widmer G."/>
            <person name="Tzipori S."/>
            <person name="Buck G.A."/>
            <person name="Xu P."/>
            <person name="Bankier A.T."/>
            <person name="Dear P.H."/>
            <person name="Konfortov B.A."/>
            <person name="Spriggs H.F."/>
            <person name="Iyer L."/>
            <person name="Anantharaman V."/>
            <person name="Aravind L."/>
            <person name="Kapur V."/>
        </authorList>
    </citation>
    <scope>NUCLEOTIDE SEQUENCE [LARGE SCALE GENOMIC DNA]</scope>
    <source>
        <strain evidence="8">Iowa II</strain>
    </source>
</reference>
<dbReference type="InParanoid" id="Q5CUX4"/>
<dbReference type="KEGG" id="cpv:cgd3_1120"/>
<dbReference type="GO" id="GO:0001006">
    <property type="term" value="F:RNA polymerase III type 3 promoter sequence-specific DNA binding"/>
    <property type="evidence" value="ECO:0007669"/>
    <property type="project" value="TreeGrafter"/>
</dbReference>
<dbReference type="GO" id="GO:0019185">
    <property type="term" value="C:snRNA-activating protein complex"/>
    <property type="evidence" value="ECO:0007669"/>
    <property type="project" value="TreeGrafter"/>
</dbReference>
<keyword evidence="3" id="KW-0804">Transcription</keyword>
<evidence type="ECO:0000259" key="6">
    <source>
        <dbReference type="PROSITE" id="PS51294"/>
    </source>
</evidence>
<evidence type="ECO:0000259" key="5">
    <source>
        <dbReference type="PROSITE" id="PS50090"/>
    </source>
</evidence>
<dbReference type="Proteomes" id="UP000006726">
    <property type="component" value="Chromosome 3"/>
</dbReference>
<sequence length="567" mass="67292">INVESTNKVNMDKLYMKALDSIKKIDERELDYIDILFKDEIYLWQKDLVINYDEITKKLERQKHNRGRYKIMTRLVDNEGNLPLSNIDTIKKNNLRRNLPNFRKKYEWNNNIWLPNEIKKLEKLVKVHLFKSILEIKVKLGTDHFRFNIQDSQDNFDEDVSSKMMELNKLLLNLSQKDSNFNIDEYWTEFWNLIALDLGNRCERTGRDCQITWYHFIDPNINRKPWEKAEDLRLLALVSENEGFNWFKIAQELNSGRTPYQCILRYQRSLNKNLIKSSWTKQEDEKLLSAVESLGGFDLIELNKRSTSKWNFVANLLPGRTNQQCRTRYVRSLKKDLKHGSWSLYEDVRLQFAYFIYGNNSWIKISRHIKGRSDSKCRERYMNMLLPDIKKGKWSEEENKMLILAVNRFGPGNWSLIKNFVIGRTDADCSKQWEKLDPASSFQYDIIRATQKHMLPLSYKWIGLSRSNHKLLNAIQSQNQGFNKNDFIQPKLSGSDFFVKPAQNILSIAQYVLSTYNNNFNSQNDVSNYSISQLIQQLEQNRTNNQLVDQILLKVQRSLINLIKRKY</sequence>
<dbReference type="GO" id="GO:0000978">
    <property type="term" value="F:RNA polymerase II cis-regulatory region sequence-specific DNA binding"/>
    <property type="evidence" value="ECO:0007669"/>
    <property type="project" value="TreeGrafter"/>
</dbReference>
<protein>
    <submittedName>
        <fullName evidence="7">SNAPc like transcription factor with 4 MYB/SANT domains</fullName>
    </submittedName>
</protein>
<organism evidence="7 8">
    <name type="scientific">Cryptosporidium parvum (strain Iowa II)</name>
    <dbReference type="NCBI Taxonomy" id="353152"/>
    <lineage>
        <taxon>Eukaryota</taxon>
        <taxon>Sar</taxon>
        <taxon>Alveolata</taxon>
        <taxon>Apicomplexa</taxon>
        <taxon>Conoidasida</taxon>
        <taxon>Coccidia</taxon>
        <taxon>Eucoccidiorida</taxon>
        <taxon>Eimeriorina</taxon>
        <taxon>Cryptosporidiidae</taxon>
        <taxon>Cryptosporidium</taxon>
    </lineage>
</organism>
<evidence type="ECO:0000256" key="2">
    <source>
        <dbReference type="ARBA" id="ARBA00023125"/>
    </source>
</evidence>
<dbReference type="SMART" id="SM00717">
    <property type="entry name" value="SANT"/>
    <property type="match status" value="5"/>
</dbReference>
<dbReference type="EMBL" id="AAEE01000004">
    <property type="protein sequence ID" value="EAK89285.1"/>
    <property type="molecule type" value="Genomic_DNA"/>
</dbReference>
<keyword evidence="8" id="KW-1185">Reference proteome</keyword>
<dbReference type="FunCoup" id="Q5CUX4">
    <property type="interactions" value="1"/>
</dbReference>